<feature type="transmembrane region" description="Helical" evidence="1">
    <location>
        <begin position="117"/>
        <end position="141"/>
    </location>
</feature>
<feature type="transmembrane region" description="Helical" evidence="1">
    <location>
        <begin position="210"/>
        <end position="227"/>
    </location>
</feature>
<dbReference type="EMBL" id="CACRSL010000003">
    <property type="protein sequence ID" value="VYS98213.1"/>
    <property type="molecule type" value="Genomic_DNA"/>
</dbReference>
<feature type="transmembrane region" description="Helical" evidence="1">
    <location>
        <begin position="153"/>
        <end position="172"/>
    </location>
</feature>
<evidence type="ECO:0000313" key="2">
    <source>
        <dbReference type="EMBL" id="VYS98213.1"/>
    </source>
</evidence>
<name>A0A6N2SXC2_9FIRM</name>
<proteinExistence type="predicted"/>
<organism evidence="2">
    <name type="scientific">uncultured Anaerotruncus sp</name>
    <dbReference type="NCBI Taxonomy" id="905011"/>
    <lineage>
        <taxon>Bacteria</taxon>
        <taxon>Bacillati</taxon>
        <taxon>Bacillota</taxon>
        <taxon>Clostridia</taxon>
        <taxon>Eubacteriales</taxon>
        <taxon>Oscillospiraceae</taxon>
        <taxon>Anaerotruncus</taxon>
        <taxon>environmental samples</taxon>
    </lineage>
</organism>
<accession>A0A6N2SXC2</accession>
<evidence type="ECO:0000256" key="1">
    <source>
        <dbReference type="SAM" id="Phobius"/>
    </source>
</evidence>
<protein>
    <submittedName>
        <fullName evidence="2">Uncharacterized protein</fullName>
    </submittedName>
</protein>
<feature type="transmembrane region" description="Helical" evidence="1">
    <location>
        <begin position="184"/>
        <end position="204"/>
    </location>
</feature>
<gene>
    <name evidence="2" type="ORF">AULFYP135_01165</name>
</gene>
<reference evidence="2" key="1">
    <citation type="submission" date="2019-11" db="EMBL/GenBank/DDBJ databases">
        <authorList>
            <person name="Feng L."/>
        </authorList>
    </citation>
    <scope>NUCLEOTIDE SEQUENCE</scope>
    <source>
        <strain evidence="2">AundefinedLFYP135</strain>
    </source>
</reference>
<keyword evidence="1" id="KW-0472">Membrane</keyword>
<feature type="transmembrane region" description="Helical" evidence="1">
    <location>
        <begin position="20"/>
        <end position="43"/>
    </location>
</feature>
<dbReference type="AlphaFoldDB" id="A0A6N2SXC2"/>
<keyword evidence="1" id="KW-0812">Transmembrane</keyword>
<keyword evidence="1" id="KW-1133">Transmembrane helix</keyword>
<sequence length="240" mass="25501">MSKHPGVSEYVNTAHNIGRIGTVIAIAFMLGIPLVLCAIYDIMPSFNQVVVGAMGLLTMYVPTALSEVISFTPMLGSSCYICFITGNVQNLKIPCVLNALDLTGASQGTDLGDAVSCIGVAVSSMVTMIVVALGVVLLTPLQPILTHPMVKTATAYMLPALFGSLVVGTILGKKSGDYMIQNKPLAMVPPLIAIILFNYLIHPIKGKEGFALLACIPLTLLSAYVFFKKGWIKVTPIKKD</sequence>